<gene>
    <name evidence="2" type="ORF">BDN70DRAFT_195389</name>
</gene>
<feature type="region of interest" description="Disordered" evidence="1">
    <location>
        <begin position="110"/>
        <end position="129"/>
    </location>
</feature>
<evidence type="ECO:0000256" key="1">
    <source>
        <dbReference type="SAM" id="MobiDB-lite"/>
    </source>
</evidence>
<keyword evidence="3" id="KW-1185">Reference proteome</keyword>
<reference evidence="2" key="1">
    <citation type="submission" date="2020-11" db="EMBL/GenBank/DDBJ databases">
        <authorList>
            <consortium name="DOE Joint Genome Institute"/>
            <person name="Ahrendt S."/>
            <person name="Riley R."/>
            <person name="Andreopoulos W."/>
            <person name="Labutti K."/>
            <person name="Pangilinan J."/>
            <person name="Ruiz-Duenas F.J."/>
            <person name="Barrasa J.M."/>
            <person name="Sanchez-Garcia M."/>
            <person name="Camarero S."/>
            <person name="Miyauchi S."/>
            <person name="Serrano A."/>
            <person name="Linde D."/>
            <person name="Babiker R."/>
            <person name="Drula E."/>
            <person name="Ayuso-Fernandez I."/>
            <person name="Pacheco R."/>
            <person name="Padilla G."/>
            <person name="Ferreira P."/>
            <person name="Barriuso J."/>
            <person name="Kellner H."/>
            <person name="Castanera R."/>
            <person name="Alfaro M."/>
            <person name="Ramirez L."/>
            <person name="Pisabarro A.G."/>
            <person name="Kuo A."/>
            <person name="Tritt A."/>
            <person name="Lipzen A."/>
            <person name="He G."/>
            <person name="Yan M."/>
            <person name="Ng V."/>
            <person name="Cullen D."/>
            <person name="Martin F."/>
            <person name="Rosso M.-N."/>
            <person name="Henrissat B."/>
            <person name="Hibbett D."/>
            <person name="Martinez A.T."/>
            <person name="Grigoriev I.V."/>
        </authorList>
    </citation>
    <scope>NUCLEOTIDE SEQUENCE</scope>
    <source>
        <strain evidence="2">CIRM-BRFM 674</strain>
    </source>
</reference>
<accession>A0A9P6D5H9</accession>
<comment type="caution">
    <text evidence="2">The sequence shown here is derived from an EMBL/GenBank/DDBJ whole genome shotgun (WGS) entry which is preliminary data.</text>
</comment>
<feature type="compositionally biased region" description="Low complexity" evidence="1">
    <location>
        <begin position="110"/>
        <end position="126"/>
    </location>
</feature>
<protein>
    <submittedName>
        <fullName evidence="2">Uncharacterized protein</fullName>
    </submittedName>
</protein>
<evidence type="ECO:0000313" key="2">
    <source>
        <dbReference type="EMBL" id="KAF9484045.1"/>
    </source>
</evidence>
<proteinExistence type="predicted"/>
<feature type="region of interest" description="Disordered" evidence="1">
    <location>
        <begin position="1"/>
        <end position="58"/>
    </location>
</feature>
<name>A0A9P6D5H9_9AGAR</name>
<sequence>MPRLPRSAPDSNGPTKPSLVESLRRATHQPTRQSRGQKPYSRKMLHLPTHGPQLGSPSSHDHFMTYVHVSEVIRKYQASHECYPYHAQPEYYPYESPIASDHIWERGPGAAYPTSPASTSTSFESPQPCSSFAPSPGVDCWDPATTFEDSYLLQENIQTGLEEASSFTTTFDLRDFESLSIERNRDSEIASRPLTDEEIGEIAAYLEDPTMLTTLRYLQIKVHATTSELDDIANVLS</sequence>
<dbReference type="EMBL" id="MU155147">
    <property type="protein sequence ID" value="KAF9484045.1"/>
    <property type="molecule type" value="Genomic_DNA"/>
</dbReference>
<dbReference type="AlphaFoldDB" id="A0A9P6D5H9"/>
<organism evidence="2 3">
    <name type="scientific">Pholiota conissans</name>
    <dbReference type="NCBI Taxonomy" id="109636"/>
    <lineage>
        <taxon>Eukaryota</taxon>
        <taxon>Fungi</taxon>
        <taxon>Dikarya</taxon>
        <taxon>Basidiomycota</taxon>
        <taxon>Agaricomycotina</taxon>
        <taxon>Agaricomycetes</taxon>
        <taxon>Agaricomycetidae</taxon>
        <taxon>Agaricales</taxon>
        <taxon>Agaricineae</taxon>
        <taxon>Strophariaceae</taxon>
        <taxon>Pholiota</taxon>
    </lineage>
</organism>
<evidence type="ECO:0000313" key="3">
    <source>
        <dbReference type="Proteomes" id="UP000807469"/>
    </source>
</evidence>
<dbReference type="Proteomes" id="UP000807469">
    <property type="component" value="Unassembled WGS sequence"/>
</dbReference>